<evidence type="ECO:0000256" key="5">
    <source>
        <dbReference type="SAM" id="SignalP"/>
    </source>
</evidence>
<dbReference type="OMA" id="KWRDFDT"/>
<dbReference type="OrthoDB" id="6132182at2759"/>
<feature type="domain" description="Tyrosinase copper-binding" evidence="6">
    <location>
        <begin position="206"/>
        <end position="223"/>
    </location>
</feature>
<dbReference type="Xenbase" id="XB-GENE-29078247">
    <property type="gene designation" value="LOC100486242"/>
</dbReference>
<proteinExistence type="inferred from homology"/>
<feature type="signal peptide" evidence="5">
    <location>
        <begin position="1"/>
        <end position="27"/>
    </location>
</feature>
<dbReference type="GeneTree" id="ENSGT00940000155336"/>
<dbReference type="Bgee" id="ENSXETG00000020142">
    <property type="expression patterns" value="Expressed in 4-cell stage embryo and 1 other cell type or tissue"/>
</dbReference>
<keyword evidence="5" id="KW-0732">Signal</keyword>
<evidence type="ECO:0000259" key="7">
    <source>
        <dbReference type="PROSITE" id="PS00498"/>
    </source>
</evidence>
<dbReference type="PANTHER" id="PTHR11474:SF132">
    <property type="entry name" value="TYROSINASE-LIKE"/>
    <property type="match status" value="1"/>
</dbReference>
<evidence type="ECO:0000313" key="8">
    <source>
        <dbReference type="Ensembl" id="ENSXETP00000069705"/>
    </source>
</evidence>
<dbReference type="GO" id="GO:0043473">
    <property type="term" value="P:pigmentation"/>
    <property type="evidence" value="ECO:0000318"/>
    <property type="project" value="GO_Central"/>
</dbReference>
<evidence type="ECO:0000256" key="1">
    <source>
        <dbReference type="ARBA" id="ARBA00004573"/>
    </source>
</evidence>
<dbReference type="GO" id="GO:0042470">
    <property type="term" value="C:melanosome"/>
    <property type="evidence" value="ECO:0000318"/>
    <property type="project" value="GO_Central"/>
</dbReference>
<dbReference type="InterPro" id="IPR008922">
    <property type="entry name" value="Di-copper_centre_dom_sf"/>
</dbReference>
<sequence>MNSREKASSVMLGLWIILALSFSGVQSQFPRVCTTKEAFQTKVCCPTWTDGSACGSRSGRGQCRNWVAFSSFAKGQLPIYNDDRLDWPRHYYDSTCECFGNYGGFNCGYCKYGYTGKKCDQKKTRVRKEIRQLSFTERKRFFGYLALAKTTFSKDYVVLTTGDRHHRDTYRFVDASIYEVFSWIHYYSIKPIMVNSTLDPRRNYAHRGPAFPGWHRLGLMFFEREVQHMTGDEDFALPYYDWRGEQNCSICTNDYMGDNDVQGYLDPYSHFYNWRSICSGYNYPDAYCPGATDGYQERLHRKPGADPLANTLPSFQDVENTLKWRDFDTPPYDSTATRSFRNILEGFMNPQDGVTDDLNIHNLVHLYMGGTMSQVPISSSDPMFLLHHNFIDKIYEVWIQKYKGSPKVYPENNEPGQGPNECSTPYFPCWRNKDLLRPSTDFGYKFSVYQGM</sequence>
<dbReference type="PRINTS" id="PR00092">
    <property type="entry name" value="TYROSINASE"/>
</dbReference>
<keyword evidence="3" id="KW-0479">Metal-binding</keyword>
<feature type="domain" description="Tyrosinase copper-binding" evidence="7">
    <location>
        <begin position="381"/>
        <end position="392"/>
    </location>
</feature>
<dbReference type="GO" id="GO:0004503">
    <property type="term" value="F:tyrosinase activity"/>
    <property type="evidence" value="ECO:0000318"/>
    <property type="project" value="GO_Central"/>
</dbReference>
<evidence type="ECO:0000256" key="2">
    <source>
        <dbReference type="ARBA" id="ARBA00009928"/>
    </source>
</evidence>
<comment type="subcellular location">
    <subcellularLocation>
        <location evidence="1">Melanosome membrane</location>
        <topology evidence="1">Single-pass type I membrane protein</topology>
    </subcellularLocation>
</comment>
<dbReference type="Gene3D" id="1.10.1280.10">
    <property type="entry name" value="Di-copper center containing domain from catechol oxidase"/>
    <property type="match status" value="1"/>
</dbReference>
<reference evidence="8" key="2">
    <citation type="submission" date="2020-05" db="UniProtKB">
        <authorList>
            <consortium name="Ensembl"/>
        </authorList>
    </citation>
    <scope>IDENTIFICATION</scope>
</reference>
<evidence type="ECO:0000256" key="4">
    <source>
        <dbReference type="ARBA" id="ARBA00023101"/>
    </source>
</evidence>
<keyword evidence="9" id="KW-1185">Reference proteome</keyword>
<dbReference type="AlphaFoldDB" id="A0A6I8QAH5"/>
<evidence type="ECO:0000259" key="6">
    <source>
        <dbReference type="PROSITE" id="PS00497"/>
    </source>
</evidence>
<evidence type="ECO:0000313" key="11">
    <source>
        <dbReference type="Xenbase" id="XB-GENE-29078247"/>
    </source>
</evidence>
<dbReference type="RefSeq" id="XP_012820556.2">
    <property type="nucleotide sequence ID" value="XM_012965102.2"/>
</dbReference>
<reference evidence="10" key="3">
    <citation type="submission" date="2025-04" db="UniProtKB">
        <authorList>
            <consortium name="RefSeq"/>
        </authorList>
    </citation>
    <scope>IDENTIFICATION</scope>
    <source>
        <strain evidence="10">Nigerian</strain>
        <tissue evidence="10">Liver and blood</tissue>
    </source>
</reference>
<dbReference type="GO" id="GO:0033162">
    <property type="term" value="C:melanosome membrane"/>
    <property type="evidence" value="ECO:0007669"/>
    <property type="project" value="UniProtKB-SubCell"/>
</dbReference>
<dbReference type="InterPro" id="IPR002227">
    <property type="entry name" value="Tyrosinase_Cu-bd"/>
</dbReference>
<dbReference type="AGR" id="Xenbase:XB-GENE-29078247"/>
<keyword evidence="4" id="KW-0470">Melanin biosynthesis</keyword>
<dbReference type="PANTHER" id="PTHR11474">
    <property type="entry name" value="TYROSINASE FAMILY MEMBER"/>
    <property type="match status" value="1"/>
</dbReference>
<dbReference type="FunFam" id="1.10.1280.10:FF:000015">
    <property type="entry name" value="Uncharacterized protein"/>
    <property type="match status" value="1"/>
</dbReference>
<dbReference type="GO" id="GO:0042438">
    <property type="term" value="P:melanin biosynthetic process"/>
    <property type="evidence" value="ECO:0000318"/>
    <property type="project" value="GO_Central"/>
</dbReference>
<dbReference type="InterPro" id="IPR050316">
    <property type="entry name" value="Tyrosinase/Hemocyanin"/>
</dbReference>
<dbReference type="Pfam" id="PF00264">
    <property type="entry name" value="Tyrosinase"/>
    <property type="match status" value="1"/>
</dbReference>
<feature type="chain" id="PRO_5044633882" evidence="5">
    <location>
        <begin position="28"/>
        <end position="452"/>
    </location>
</feature>
<dbReference type="Ensembl" id="ENSXETT00000070559">
    <property type="protein sequence ID" value="ENSXETP00000069705"/>
    <property type="gene ID" value="ENSXETG00000020142"/>
</dbReference>
<gene>
    <name evidence="8 10 11" type="primary">LOC100486242</name>
</gene>
<dbReference type="SUPFAM" id="SSF48056">
    <property type="entry name" value="Di-copper centre-containing domain"/>
    <property type="match status" value="1"/>
</dbReference>
<reference evidence="8" key="1">
    <citation type="journal article" date="2010" name="Science">
        <title>The genome of the Western clawed frog Xenopus tropicalis.</title>
        <authorList>
            <person name="Hellsten U."/>
            <person name="Harland R.M."/>
            <person name="Gilchrist M.J."/>
            <person name="Hendrix D."/>
            <person name="Jurka J."/>
            <person name="Kapitonov V."/>
            <person name="Ovcharenko I."/>
            <person name="Putnam N.H."/>
            <person name="Shu S."/>
            <person name="Taher L."/>
            <person name="Blitz I.L."/>
            <person name="Blumberg B."/>
            <person name="Dichmann D.S."/>
            <person name="Dubchak I."/>
            <person name="Amaya E."/>
            <person name="Detter J.C."/>
            <person name="Fletcher R."/>
            <person name="Gerhard D.S."/>
            <person name="Goodstein D."/>
            <person name="Graves T."/>
            <person name="Grigoriev I.V."/>
            <person name="Grimwood J."/>
            <person name="Kawashima T."/>
            <person name="Lindquist E."/>
            <person name="Lucas S.M."/>
            <person name="Mead P.E."/>
            <person name="Mitros T."/>
            <person name="Ogino H."/>
            <person name="Ohta Y."/>
            <person name="Poliakov A.V."/>
            <person name="Pollet N."/>
            <person name="Robert J."/>
            <person name="Salamov A."/>
            <person name="Sater A.K."/>
            <person name="Schmutz J."/>
            <person name="Terry A."/>
            <person name="Vize P.D."/>
            <person name="Warren W.C."/>
            <person name="Wells D."/>
            <person name="Wills A."/>
            <person name="Wilson R.K."/>
            <person name="Zimmerman L.B."/>
            <person name="Zorn A.M."/>
            <person name="Grainger R."/>
            <person name="Grammer T."/>
            <person name="Khokha M.K."/>
            <person name="Richardson P.M."/>
            <person name="Rokhsar D.S."/>
        </authorList>
    </citation>
    <scope>NUCLEOTIDE SEQUENCE [LARGE SCALE GENOMIC DNA]</scope>
    <source>
        <strain evidence="8">Nigerian</strain>
    </source>
</reference>
<dbReference type="Proteomes" id="UP000008143">
    <property type="component" value="Chromosome 6"/>
</dbReference>
<accession>A0A6I8QAH5</accession>
<evidence type="ECO:0000313" key="10">
    <source>
        <dbReference type="RefSeq" id="XP_012820556.2"/>
    </source>
</evidence>
<protein>
    <submittedName>
        <fullName evidence="8 10">Tyrosinase-like</fullName>
    </submittedName>
</protein>
<dbReference type="GO" id="GO:0046872">
    <property type="term" value="F:metal ion binding"/>
    <property type="evidence" value="ECO:0007669"/>
    <property type="project" value="UniProtKB-KW"/>
</dbReference>
<dbReference type="KEGG" id="xtr:100486242"/>
<comment type="similarity">
    <text evidence="2">Belongs to the tyrosinase family.</text>
</comment>
<evidence type="ECO:0000256" key="3">
    <source>
        <dbReference type="ARBA" id="ARBA00022723"/>
    </source>
</evidence>
<evidence type="ECO:0000313" key="9">
    <source>
        <dbReference type="Proteomes" id="UP000008143"/>
    </source>
</evidence>
<name>A0A6I8QAH5_XENTR</name>
<dbReference type="GeneID" id="100486242"/>
<dbReference type="PROSITE" id="PS00498">
    <property type="entry name" value="TYROSINASE_2"/>
    <property type="match status" value="1"/>
</dbReference>
<organism evidence="8">
    <name type="scientific">Xenopus tropicalis</name>
    <name type="common">Western clawed frog</name>
    <name type="synonym">Silurana tropicalis</name>
    <dbReference type="NCBI Taxonomy" id="8364"/>
    <lineage>
        <taxon>Eukaryota</taxon>
        <taxon>Metazoa</taxon>
        <taxon>Chordata</taxon>
        <taxon>Craniata</taxon>
        <taxon>Vertebrata</taxon>
        <taxon>Euteleostomi</taxon>
        <taxon>Amphibia</taxon>
        <taxon>Batrachia</taxon>
        <taxon>Anura</taxon>
        <taxon>Pipoidea</taxon>
        <taxon>Pipidae</taxon>
        <taxon>Xenopodinae</taxon>
        <taxon>Xenopus</taxon>
        <taxon>Silurana</taxon>
    </lineage>
</organism>
<dbReference type="PROSITE" id="PS00497">
    <property type="entry name" value="TYROSINASE_1"/>
    <property type="match status" value="1"/>
</dbReference>